<evidence type="ECO:0000313" key="2">
    <source>
        <dbReference type="EMBL" id="AFL97803.1"/>
    </source>
</evidence>
<dbReference type="AlphaFoldDB" id="I4A1G9"/>
<dbReference type="EMBL" id="CP003283">
    <property type="protein sequence ID" value="AFL97803.1"/>
    <property type="molecule type" value="Genomic_DNA"/>
</dbReference>
<dbReference type="STRING" id="867902.Ornrh_1646"/>
<feature type="transmembrane region" description="Helical" evidence="1">
    <location>
        <begin position="32"/>
        <end position="54"/>
    </location>
</feature>
<protein>
    <submittedName>
        <fullName evidence="2">Uncharacterized protein</fullName>
    </submittedName>
</protein>
<feature type="transmembrane region" description="Helical" evidence="1">
    <location>
        <begin position="61"/>
        <end position="84"/>
    </location>
</feature>
<dbReference type="Proteomes" id="UP000006051">
    <property type="component" value="Chromosome"/>
</dbReference>
<dbReference type="KEGG" id="orh:Ornrh_1646"/>
<feature type="transmembrane region" description="Helical" evidence="1">
    <location>
        <begin position="96"/>
        <end position="113"/>
    </location>
</feature>
<keyword evidence="1" id="KW-0472">Membrane</keyword>
<gene>
    <name evidence="2" type="ordered locus">Ornrh_1646</name>
</gene>
<dbReference type="GeneID" id="71569716"/>
<accession>I4A1G9</accession>
<proteinExistence type="predicted"/>
<reference evidence="2 3" key="1">
    <citation type="submission" date="2012-06" db="EMBL/GenBank/DDBJ databases">
        <title>The complete genome of Ornithobacterium rhinotracheale DSM 15997.</title>
        <authorList>
            <consortium name="US DOE Joint Genome Institute (JGI-PGF)"/>
            <person name="Lucas S."/>
            <person name="Copeland A."/>
            <person name="Lapidus A."/>
            <person name="Goodwin L."/>
            <person name="Pitluck S."/>
            <person name="Peters L."/>
            <person name="Mikhailova N."/>
            <person name="Teshima H."/>
            <person name="Kyrpides N."/>
            <person name="Mavromatis K."/>
            <person name="Pagani I."/>
            <person name="Ivanova N."/>
            <person name="Ovchinnikova G."/>
            <person name="Zeytun A."/>
            <person name="Detter J.C."/>
            <person name="Han C."/>
            <person name="Land M."/>
            <person name="Hauser L."/>
            <person name="Markowitz V."/>
            <person name="Cheng J.-F."/>
            <person name="Hugenholtz P."/>
            <person name="Woyke T."/>
            <person name="Wu D."/>
            <person name="Lang E."/>
            <person name="Kopitz M."/>
            <person name="Brambilla E."/>
            <person name="Klenk H.-P."/>
            <person name="Eisen J.A."/>
        </authorList>
    </citation>
    <scope>NUCLEOTIDE SEQUENCE [LARGE SCALE GENOMIC DNA]</scope>
    <source>
        <strain evidence="3">ATCC 51463 / DSM 15997 / CCUG 23171 / LMG 9086</strain>
    </source>
</reference>
<keyword evidence="1" id="KW-1133">Transmembrane helix</keyword>
<dbReference type="HOGENOM" id="CLU_1968324_0_0_10"/>
<name>I4A1G9_ORNRL</name>
<dbReference type="RefSeq" id="WP_014791342.1">
    <property type="nucleotide sequence ID" value="NC_018016.1"/>
</dbReference>
<sequence length="127" mass="14942">MKIGLKIIIALIIALFLHFLWSQSVGILPEKWFEFQFFWILLFVPFQVGLMIVLNKKSDFVGFYFMGALLAVIIFAKIMIEYFFNLSEFTTLQRNILISSFFLYLLASVFFVSRELNGEKFNARFNP</sequence>
<dbReference type="GeneID" id="97258271"/>
<evidence type="ECO:0000313" key="3">
    <source>
        <dbReference type="Proteomes" id="UP000006051"/>
    </source>
</evidence>
<organism evidence="2 3">
    <name type="scientific">Ornithobacterium rhinotracheale (strain ATCC 51463 / DSM 15997 / CCUG 23171 / CIP 104009 / LMG 9086)</name>
    <dbReference type="NCBI Taxonomy" id="867902"/>
    <lineage>
        <taxon>Bacteria</taxon>
        <taxon>Pseudomonadati</taxon>
        <taxon>Bacteroidota</taxon>
        <taxon>Flavobacteriia</taxon>
        <taxon>Flavobacteriales</taxon>
        <taxon>Weeksellaceae</taxon>
        <taxon>Ornithobacterium</taxon>
    </lineage>
</organism>
<keyword evidence="3" id="KW-1185">Reference proteome</keyword>
<keyword evidence="1" id="KW-0812">Transmembrane</keyword>
<evidence type="ECO:0000256" key="1">
    <source>
        <dbReference type="SAM" id="Phobius"/>
    </source>
</evidence>